<gene>
    <name evidence="2" type="ORF">HY544_00510</name>
</gene>
<dbReference type="PANTHER" id="PTHR40700">
    <property type="entry name" value="HYPOTHETICAL MEMBRANE PROTEIN, CONSERVED, DUF63 FAMILY"/>
    <property type="match status" value="1"/>
</dbReference>
<accession>A0A8T3YHH8</accession>
<feature type="transmembrane region" description="Helical" evidence="1">
    <location>
        <begin position="180"/>
        <end position="202"/>
    </location>
</feature>
<organism evidence="2 3">
    <name type="scientific">Candidatus Iainarchaeum sp</name>
    <dbReference type="NCBI Taxonomy" id="3101447"/>
    <lineage>
        <taxon>Archaea</taxon>
        <taxon>Candidatus Iainarchaeota</taxon>
        <taxon>Candidatus Iainarchaeia</taxon>
        <taxon>Candidatus Iainarchaeales</taxon>
        <taxon>Candidatus Iainarchaeaceae</taxon>
        <taxon>Candidatus Iainarchaeum</taxon>
    </lineage>
</organism>
<evidence type="ECO:0000313" key="2">
    <source>
        <dbReference type="EMBL" id="MBI4209974.1"/>
    </source>
</evidence>
<feature type="transmembrane region" description="Helical" evidence="1">
    <location>
        <begin position="20"/>
        <end position="41"/>
    </location>
</feature>
<keyword evidence="1" id="KW-0472">Membrane</keyword>
<keyword evidence="1" id="KW-1133">Transmembrane helix</keyword>
<protein>
    <submittedName>
        <fullName evidence="2">DUF63 family protein</fullName>
    </submittedName>
</protein>
<feature type="transmembrane region" description="Helical" evidence="1">
    <location>
        <begin position="95"/>
        <end position="112"/>
    </location>
</feature>
<feature type="transmembrane region" description="Helical" evidence="1">
    <location>
        <begin position="53"/>
        <end position="72"/>
    </location>
</feature>
<proteinExistence type="predicted"/>
<dbReference type="EMBL" id="JACQPB010000005">
    <property type="protein sequence ID" value="MBI4209974.1"/>
    <property type="molecule type" value="Genomic_DNA"/>
</dbReference>
<evidence type="ECO:0000313" key="3">
    <source>
        <dbReference type="Proteomes" id="UP000732298"/>
    </source>
</evidence>
<comment type="caution">
    <text evidence="2">The sequence shown here is derived from an EMBL/GenBank/DDBJ whole genome shotgun (WGS) entry which is preliminary data.</text>
</comment>
<dbReference type="Pfam" id="PF01889">
    <property type="entry name" value="DUF63"/>
    <property type="match status" value="1"/>
</dbReference>
<dbReference type="Proteomes" id="UP000732298">
    <property type="component" value="Unassembled WGS sequence"/>
</dbReference>
<keyword evidence="1" id="KW-0812">Transmembrane</keyword>
<dbReference type="PANTHER" id="PTHR40700:SF1">
    <property type="entry name" value="DUF63 DOMAIN-CONTAINING PROTEIN"/>
    <property type="match status" value="1"/>
</dbReference>
<name>A0A8T3YHH8_9ARCH</name>
<feature type="transmembrane region" description="Helical" evidence="1">
    <location>
        <begin position="214"/>
        <end position="237"/>
    </location>
</feature>
<feature type="transmembrane region" description="Helical" evidence="1">
    <location>
        <begin position="124"/>
        <end position="141"/>
    </location>
</feature>
<dbReference type="InterPro" id="IPR002749">
    <property type="entry name" value="DUF63"/>
</dbReference>
<feature type="transmembrane region" description="Helical" evidence="1">
    <location>
        <begin position="249"/>
        <end position="267"/>
    </location>
</feature>
<evidence type="ECO:0000256" key="1">
    <source>
        <dbReference type="SAM" id="Phobius"/>
    </source>
</evidence>
<dbReference type="AlphaFoldDB" id="A0A8T3YHH8"/>
<reference evidence="2" key="1">
    <citation type="submission" date="2020-07" db="EMBL/GenBank/DDBJ databases">
        <title>Huge and variable diversity of episymbiotic CPR bacteria and DPANN archaea in groundwater ecosystems.</title>
        <authorList>
            <person name="He C.Y."/>
            <person name="Keren R."/>
            <person name="Whittaker M."/>
            <person name="Farag I.F."/>
            <person name="Doudna J."/>
            <person name="Cate J.H.D."/>
            <person name="Banfield J.F."/>
        </authorList>
    </citation>
    <scope>NUCLEOTIDE SEQUENCE</scope>
    <source>
        <strain evidence="2">NC_groundwater_1296_Ag_S-0.2um_52_80</strain>
    </source>
</reference>
<feature type="transmembrane region" description="Helical" evidence="1">
    <location>
        <begin position="147"/>
        <end position="168"/>
    </location>
</feature>
<sequence length="275" mass="29841">MADFTSIINSVLGPSNNGGFTLVNTLILIVITFPVLIWVVGPLLRKHSVKLDYRIMLFMIPYLVFGTLIRTFQDSGLLPYTLNPLELGFYTHTPGLWYAIIILMIASVFAGRKLFPATEKDDRAFGIFGTILLVSALAFYFTLPIDLAILAGTILAIAIVSAIAIFLASKFLKGFADDGLNSLAVIGQAIDGVSSYIATTVFTCSEQHFVSNAIIGSFPLAFPIIKIALIVAIVHIVDAEIKDEFQRNYIKVIVVSLGFITGTRNVWTVAAGNCG</sequence>